<protein>
    <submittedName>
        <fullName evidence="12">Crp/Fnr transcriptional regulator / undecaprenyl-phosphate galactosephosphotransferase fusion protein</fullName>
    </submittedName>
</protein>
<evidence type="ECO:0000256" key="8">
    <source>
        <dbReference type="ARBA" id="ARBA00023136"/>
    </source>
</evidence>
<dbReference type="KEGG" id="bgd:bgla_4p1720"/>
<evidence type="ECO:0000256" key="3">
    <source>
        <dbReference type="ARBA" id="ARBA00022679"/>
    </source>
</evidence>
<keyword evidence="9" id="KW-0804">Transcription</keyword>
<feature type="transmembrane region" description="Helical" evidence="10">
    <location>
        <begin position="276"/>
        <end position="304"/>
    </location>
</feature>
<dbReference type="AlphaFoldDB" id="F2LST1"/>
<evidence type="ECO:0000256" key="5">
    <source>
        <dbReference type="ARBA" id="ARBA00022989"/>
    </source>
</evidence>
<evidence type="ECO:0000256" key="10">
    <source>
        <dbReference type="SAM" id="Phobius"/>
    </source>
</evidence>
<dbReference type="InterPro" id="IPR000595">
    <property type="entry name" value="cNMP-bd_dom"/>
</dbReference>
<feature type="transmembrane region" description="Helical" evidence="10">
    <location>
        <begin position="310"/>
        <end position="327"/>
    </location>
</feature>
<feature type="transmembrane region" description="Helical" evidence="10">
    <location>
        <begin position="548"/>
        <end position="568"/>
    </location>
</feature>
<sequence length="733" mass="80223">MLHLHSSYSANAILAALPEGSIRAIAPHLELVRIRAGMFDRGGEPMRHLHFPTTAMMSVQHLMEDGAMVEVAVVGREGVVGLGTLVGRVAASNRVEVRIGGMAYRVPSGVMRAEFERSAQTYRLLLNICQATMAQISRSALCNRHHSVSEQLSRWLLLAHDRIDGDELAVTQQTIANMLGVRREGVTEAAGNLQKAGLIRQRRGRITVLDRVGLEHHALRMLRPDSRRLSTAARHARECEAGGGSPAHAGRALRISSPRCVTMQSMPGGTNTMRRAAIAVANVVLVLAGALAAQVASGLGWHALSDAQRGAIALLCALMVALLPRYLRTVRGGVAAQGGTHVLTHTLVAVACASVLTVAGTMGIMNRGGTVTTRWIVRTVLAGDAALLLGRAALLALALTRGDPRARQLRVAIVGATAYGRVAIERMQLAPNGPFAAACVFDDDAPAAAGGIGGVPVIDDWSALRDLIRGGDIDEVWLTLPISNEWRIQRIVRELRDEFVELRLLPDVRQMAIVDRSATDVLGMPAINLATTPRSAPELWAKFAFDRLFAFGVLIPLLPLLTMLAIAVKLSSPGPVLFRQRRKGVDGREFDILKFRTMRVHRAQPGVVQQASRNDSRITRVGAFLRRTSLDELPQFFNVLFGQMSVVGPRPHAIEHDDLYRQLIDCYMYRYRVRPGITGWAQVNGYRGETRKVEAMAARVKFDLFYMQNWSFWFDIKIILMTVVRGFIGRNAF</sequence>
<gene>
    <name evidence="12" type="ordered locus">bgla_4p1720</name>
</gene>
<dbReference type="NCBIfam" id="TIGR03025">
    <property type="entry name" value="EPS_sugtrans"/>
    <property type="match status" value="1"/>
</dbReference>
<dbReference type="GO" id="GO:0003677">
    <property type="term" value="F:DNA binding"/>
    <property type="evidence" value="ECO:0007669"/>
    <property type="project" value="UniProtKB-KW"/>
</dbReference>
<feature type="domain" description="HTH crp-type" evidence="11">
    <location>
        <begin position="146"/>
        <end position="212"/>
    </location>
</feature>
<accession>F2LST1</accession>
<dbReference type="Gene3D" id="3.40.50.720">
    <property type="entry name" value="NAD(P)-binding Rossmann-like Domain"/>
    <property type="match status" value="1"/>
</dbReference>
<dbReference type="Pfam" id="PF13727">
    <property type="entry name" value="CoA_binding_3"/>
    <property type="match status" value="1"/>
</dbReference>
<evidence type="ECO:0000256" key="6">
    <source>
        <dbReference type="ARBA" id="ARBA00023015"/>
    </source>
</evidence>
<evidence type="ECO:0000313" key="13">
    <source>
        <dbReference type="Proteomes" id="UP000008316"/>
    </source>
</evidence>
<evidence type="ECO:0000256" key="9">
    <source>
        <dbReference type="ARBA" id="ARBA00023163"/>
    </source>
</evidence>
<dbReference type="GO" id="GO:0006355">
    <property type="term" value="P:regulation of DNA-templated transcription"/>
    <property type="evidence" value="ECO:0007669"/>
    <property type="project" value="InterPro"/>
</dbReference>
<dbReference type="InterPro" id="IPR017475">
    <property type="entry name" value="EPS_sugar_tfrase"/>
</dbReference>
<dbReference type="SUPFAM" id="SSF46785">
    <property type="entry name" value="Winged helix' DNA-binding domain"/>
    <property type="match status" value="1"/>
</dbReference>
<dbReference type="InterPro" id="IPR003362">
    <property type="entry name" value="Bact_transf"/>
</dbReference>
<evidence type="ECO:0000256" key="4">
    <source>
        <dbReference type="ARBA" id="ARBA00022692"/>
    </source>
</evidence>
<feature type="transmembrane region" description="Helical" evidence="10">
    <location>
        <begin position="339"/>
        <end position="364"/>
    </location>
</feature>
<keyword evidence="8 10" id="KW-0472">Membrane</keyword>
<dbReference type="PROSITE" id="PS51063">
    <property type="entry name" value="HTH_CRP_2"/>
    <property type="match status" value="1"/>
</dbReference>
<comment type="similarity">
    <text evidence="2">Belongs to the bacterial sugar transferase family.</text>
</comment>
<dbReference type="InterPro" id="IPR036390">
    <property type="entry name" value="WH_DNA-bd_sf"/>
</dbReference>
<dbReference type="SMART" id="SM00419">
    <property type="entry name" value="HTH_CRP"/>
    <property type="match status" value="1"/>
</dbReference>
<keyword evidence="7" id="KW-0238">DNA-binding</keyword>
<keyword evidence="4 10" id="KW-0812">Transmembrane</keyword>
<dbReference type="InterPro" id="IPR014710">
    <property type="entry name" value="RmlC-like_jellyroll"/>
</dbReference>
<dbReference type="InterPro" id="IPR036291">
    <property type="entry name" value="NAD(P)-bd_dom_sf"/>
</dbReference>
<dbReference type="Pfam" id="PF02397">
    <property type="entry name" value="Bac_transf"/>
    <property type="match status" value="1"/>
</dbReference>
<dbReference type="HOGENOM" id="CLU_377985_0_0_4"/>
<dbReference type="SUPFAM" id="SSF51206">
    <property type="entry name" value="cAMP-binding domain-like"/>
    <property type="match status" value="1"/>
</dbReference>
<evidence type="ECO:0000256" key="1">
    <source>
        <dbReference type="ARBA" id="ARBA00004141"/>
    </source>
</evidence>
<dbReference type="InterPro" id="IPR012318">
    <property type="entry name" value="HTH_CRP"/>
</dbReference>
<dbReference type="InterPro" id="IPR017473">
    <property type="entry name" value="Undecaprenyl-P_gluc_Ptfrase"/>
</dbReference>
<dbReference type="SUPFAM" id="SSF51735">
    <property type="entry name" value="NAD(P)-binding Rossmann-fold domains"/>
    <property type="match status" value="1"/>
</dbReference>
<evidence type="ECO:0000256" key="7">
    <source>
        <dbReference type="ARBA" id="ARBA00023125"/>
    </source>
</evidence>
<evidence type="ECO:0000313" key="12">
    <source>
        <dbReference type="EMBL" id="AEA65951.1"/>
    </source>
</evidence>
<comment type="subcellular location">
    <subcellularLocation>
        <location evidence="1">Membrane</location>
        <topology evidence="1">Multi-pass membrane protein</topology>
    </subcellularLocation>
</comment>
<proteinExistence type="inferred from homology"/>
<dbReference type="Proteomes" id="UP000008316">
    <property type="component" value="Plasmid bgla_4p"/>
</dbReference>
<keyword evidence="5 10" id="KW-1133">Transmembrane helix</keyword>
<dbReference type="Gene3D" id="2.60.120.10">
    <property type="entry name" value="Jelly Rolls"/>
    <property type="match status" value="1"/>
</dbReference>
<evidence type="ECO:0000259" key="11">
    <source>
        <dbReference type="PROSITE" id="PS51063"/>
    </source>
</evidence>
<reference evidence="12 13" key="1">
    <citation type="journal article" date="2011" name="J. Bacteriol.">
        <title>Complete genome sequence of Burkholderia gladioli BSR3.</title>
        <authorList>
            <person name="Seo Y.S."/>
            <person name="Lim J."/>
            <person name="Choi B.S."/>
            <person name="Kim H."/>
            <person name="Goo E."/>
            <person name="Lee B."/>
            <person name="Lim J.S."/>
            <person name="Choi I.Y."/>
            <person name="Moon J.S."/>
            <person name="Kim J."/>
            <person name="Hwang I."/>
        </authorList>
    </citation>
    <scope>NUCLEOTIDE SEQUENCE [LARGE SCALE GENOMIC DNA]</scope>
    <source>
        <strain evidence="13">BSR3</strain>
    </source>
</reference>
<dbReference type="InterPro" id="IPR018490">
    <property type="entry name" value="cNMP-bd_dom_sf"/>
</dbReference>
<dbReference type="EMBL" id="CP002604">
    <property type="protein sequence ID" value="AEA65951.1"/>
    <property type="molecule type" value="Genomic_DNA"/>
</dbReference>
<evidence type="ECO:0000256" key="2">
    <source>
        <dbReference type="ARBA" id="ARBA00006464"/>
    </source>
</evidence>
<keyword evidence="13" id="KW-1185">Reference proteome</keyword>
<dbReference type="CDD" id="cd00038">
    <property type="entry name" value="CAP_ED"/>
    <property type="match status" value="1"/>
</dbReference>
<dbReference type="NCBIfam" id="TIGR03023">
    <property type="entry name" value="WcaJ_sugtrans"/>
    <property type="match status" value="1"/>
</dbReference>
<dbReference type="GO" id="GO:0016020">
    <property type="term" value="C:membrane"/>
    <property type="evidence" value="ECO:0007669"/>
    <property type="project" value="UniProtKB-SubCell"/>
</dbReference>
<name>F2LST1_BURGS</name>
<keyword evidence="3 12" id="KW-0808">Transferase</keyword>
<organism evidence="12 13">
    <name type="scientific">Burkholderia gladioli (strain BSR3)</name>
    <dbReference type="NCBI Taxonomy" id="999541"/>
    <lineage>
        <taxon>Bacteria</taxon>
        <taxon>Pseudomonadati</taxon>
        <taxon>Pseudomonadota</taxon>
        <taxon>Betaproteobacteria</taxon>
        <taxon>Burkholderiales</taxon>
        <taxon>Burkholderiaceae</taxon>
        <taxon>Burkholderia</taxon>
    </lineage>
</organism>
<dbReference type="PANTHER" id="PTHR30576:SF0">
    <property type="entry name" value="UNDECAPRENYL-PHOSPHATE N-ACETYLGALACTOSAMINYL 1-PHOSPHATE TRANSFERASE-RELATED"/>
    <property type="match status" value="1"/>
</dbReference>
<dbReference type="GO" id="GO:0016780">
    <property type="term" value="F:phosphotransferase activity, for other substituted phosphate groups"/>
    <property type="evidence" value="ECO:0007669"/>
    <property type="project" value="TreeGrafter"/>
</dbReference>
<dbReference type="PANTHER" id="PTHR30576">
    <property type="entry name" value="COLANIC BIOSYNTHESIS UDP-GLUCOSE LIPID CARRIER TRANSFERASE"/>
    <property type="match status" value="1"/>
</dbReference>
<keyword evidence="6" id="KW-0805">Transcription regulation</keyword>
<dbReference type="Pfam" id="PF13545">
    <property type="entry name" value="HTH_Crp_2"/>
    <property type="match status" value="1"/>
</dbReference>
<keyword evidence="12" id="KW-0614">Plasmid</keyword>
<geneLocation type="plasmid" evidence="12 13">
    <name>bgla_4p</name>
</geneLocation>